<dbReference type="InterPro" id="IPR010221">
    <property type="entry name" value="VCBS_dom"/>
</dbReference>
<dbReference type="InterPro" id="IPR002126">
    <property type="entry name" value="Cadherin-like_dom"/>
</dbReference>
<evidence type="ECO:0000256" key="1">
    <source>
        <dbReference type="SAM" id="MobiDB-lite"/>
    </source>
</evidence>
<keyword evidence="4" id="KW-1185">Reference proteome</keyword>
<dbReference type="GO" id="GO:0005509">
    <property type="term" value="F:calcium ion binding"/>
    <property type="evidence" value="ECO:0007669"/>
    <property type="project" value="InterPro"/>
</dbReference>
<dbReference type="Pfam" id="PF00353">
    <property type="entry name" value="HemolysinCabind"/>
    <property type="match status" value="4"/>
</dbReference>
<dbReference type="Pfam" id="PF17803">
    <property type="entry name" value="Cadherin_4"/>
    <property type="match status" value="13"/>
</dbReference>
<dbReference type="InterPro" id="IPR015919">
    <property type="entry name" value="Cadherin-like_sf"/>
</dbReference>
<dbReference type="InterPro" id="IPR013783">
    <property type="entry name" value="Ig-like_fold"/>
</dbReference>
<dbReference type="GO" id="GO:0007156">
    <property type="term" value="P:homophilic cell adhesion via plasma membrane adhesion molecules"/>
    <property type="evidence" value="ECO:0007669"/>
    <property type="project" value="InterPro"/>
</dbReference>
<dbReference type="OrthoDB" id="5593939at2"/>
<feature type="region of interest" description="Disordered" evidence="1">
    <location>
        <begin position="1909"/>
        <end position="1931"/>
    </location>
</feature>
<dbReference type="PROSITE" id="PS50268">
    <property type="entry name" value="CADHERIN_2"/>
    <property type="match status" value="1"/>
</dbReference>
<reference evidence="3 4" key="1">
    <citation type="journal article" date="2019" name="Microorganisms">
        <title>Genome Insights into the Novel Species Microvirga brassicacearum, a Rapeseed Endophyte with Biotechnological Potential.</title>
        <authorList>
            <person name="Jimenez-Gomez A."/>
            <person name="Saati-Santamaria Z."/>
            <person name="Igual J.M."/>
            <person name="Rivas R."/>
            <person name="Mateos P.F."/>
            <person name="Garcia-Fraile P."/>
        </authorList>
    </citation>
    <scope>NUCLEOTIDE SEQUENCE [LARGE SCALE GENOMIC DNA]</scope>
    <source>
        <strain evidence="3 4">CDVBN77</strain>
    </source>
</reference>
<dbReference type="SUPFAM" id="SSF51120">
    <property type="entry name" value="beta-Roll"/>
    <property type="match status" value="1"/>
</dbReference>
<dbReference type="InterPro" id="IPR011049">
    <property type="entry name" value="Serralysin-like_metalloprot_C"/>
</dbReference>
<dbReference type="NCBIfam" id="NF012196">
    <property type="entry name" value="Ig_like_ice"/>
    <property type="match status" value="1"/>
</dbReference>
<gene>
    <name evidence="3" type="ORF">FEZ63_20240</name>
</gene>
<dbReference type="PANTHER" id="PTHR14139">
    <property type="entry name" value="CALSYNTENIN"/>
    <property type="match status" value="1"/>
</dbReference>
<dbReference type="InterPro" id="IPR001343">
    <property type="entry name" value="Hemolysn_Ca-bd"/>
</dbReference>
<dbReference type="SUPFAM" id="SSF49313">
    <property type="entry name" value="Cadherin-like"/>
    <property type="match status" value="1"/>
</dbReference>
<protein>
    <submittedName>
        <fullName evidence="3">DUF4347 domain-containing protein</fullName>
    </submittedName>
</protein>
<accession>A0A5N3P5Q0</accession>
<dbReference type="NCBIfam" id="TIGR01965">
    <property type="entry name" value="VCBS_repeat"/>
    <property type="match status" value="13"/>
</dbReference>
<dbReference type="PROSITE" id="PS00330">
    <property type="entry name" value="HEMOLYSIN_CALCIUM"/>
    <property type="match status" value="1"/>
</dbReference>
<name>A0A5N3P5Q0_9HYPH</name>
<sequence>MTTRTINLGHPARASDHTIHAARDAAVDRNTNAPLEREAVREIVFVDPNISDLSTLLQGVRPEIEAHLLTPHEPASRQMARVVAGRRGLEAIHVIAHGRPGQVSFAAGALSLDAIESEAELRDFGPALGADGALHIWACQTGAGERGAAFMNALAEKTGVHVAAASGLVGAEERGGTWTLDRGATSGRPPLTVEGMAAYAGVMATFTGTSGANVADATTGTIAGFSGGTVTSLTDSTGDTFIGNAGADTIVAGGGNDTINIANGNFVAGESIQGGGNTSTGTGDQIVLTNATTVDFSTGTVSGVETLTGTTGNDTVTMTASQWAGFRTIDLGGGGGTDVLNVVASGNISALAAPTVSKVEVGNLVGTSGTDTVTLTGAQLDAILIGAGTINLSGGTDTINLTSTSADLNTLGATNASIQGVEAISAAGAVAGVSINLSGQSEAFTITGGAGNDTIAGGTGAGDTVVLSGARADYTISLSGSTYTIVDNRSGSPDATDTVTGVENFQFSNGTLSAGQLDLTAPTISAVAFGNHDGTLKAGEGVDLVITFSEAVTVTGTPTLTLSNGAIATLVGGSGTNTLTFHYTAASGEDTSDITIASYNLAANGATIKDSQGNLVSTAGATTDPGGPGDIVAVDTLAPVASITLGPITADNLISVAEASGTVTVTGTVGGEVEDGDIVTLTVNGTLYSGAVSNGTFGIEVLGNDLAADGDSIVEASVTTTDAAGNSTTVGDAQSYTGPNDAPVVNTNGGPLAYTENQAPGAIGPALTVSDADNTTLTGATVSITGNFASGEDVLGFTDQNGITGSYDLSTGILTLSGTATAAQYQAALQSVTYFNASDAPSGSARTISFQVDDGQTENHSSNVATAVVSVTPVNDAAIIGGVTIGTGDEDAAVTVSGTVAADDLDNPDNTFEASFGNASYGGWAIDAAGNWTYTLDNGNSAVDALNDSDTLSDSFTILSADGTGQLVTVTITGTNDAAIIGGVTTGTVSEDAAVTVSGTLTAVDVDNPDNAFQAGSGNAGYGSWSVDAAGIWSYTLDSGNPAVDALNSGDTLSDTFTILSVDGTTQQVTVTISGSNDAAIIGGVAIGTTDENAATTVSGTLIANDIDNPDNAFQAGSGNAGYGSWSIDAAGDWTYALDNGNPAVDSLNDGDALNDSFTVLSADGTTQQVTVTITGTNDAAIIGGGVADTVAENAATPTASGTLTADDLDNPDNVFQVGSGNASYGRWSINAAGEWSYTLDNDNPAVDALNDGDTLNDSFTILSADGTEQLVTVTITGTNDAAVIGGVTTGTVGEDATVTVSGTVTGDDLDNPDNTFQAGSGNASYGIWSINAAGSWTYTLNNDNPAVDALNLGDTLNDTFAVLSTDGTVQQVTVIITGSNDAAVLSSAAVDLTETDAALTTGGTLTNADVDSPSTFQAQSDTIGAYGTFSIDASGAWSYTASSAFDELGDGETLTDTYSVSAADGTTTSVTVTIIGTNDAAIIGGIANGAVDEDAVATVSGTLTANDIDNPDNAFQAGSGNASYGAWSIDAAGNWTYTPDNANPAVDALNSGDTLSDTFTILSADGTTRQVTVTITGTNDGAIIGGVTTGTVDEDAAATVSGTLTADDIDNPDNVFQAGSGSASFGSWSIDAAGIWSYTLDNDNPAVDALNASDTLGDTFTIHAIDGTTQQVTVTITGTNDAAIIGGVVAGTVDEDAATPTVSGTLTADDVDNPDNAFQAGSGNASYGIWSINAAGIWNYTLDDANPAVDALDEGETLNDSFTILSADGTEQLVTVTITGTNDAAVIGGVTTDTVGEDATVTVSGTVTGDDVDNPDNTFQAGSGNANYGSWSINAAGIWNYTLNNANPAVDALNASDTLNDTFTILSVDGTAQEVTVTITGANDAAVIGGVVAGTVDEDAATPIASGTLTADDIDNPDNAFQSGSGSSSYGSWSIDATGNWTYTLDNGNPVVNALNAGDTLIDIFTILSVDGTAQQMTVTIAGSNDAAVLSSAAVNVSETDVALTTSGTLTNADVDSPSTFLAQTDTAGTYGTFSIDADGAWTFTASSAFDELGAGDTRTDTYSAAAADGTMTSVTVTIIGTNDAAIIDGVTGGTVGEDAAAATVSGTLTADDIDNSDNAFQAGSGSSSYGSWSIDATGNWTYTLDNGNPVVNALNAGGTLSDIFTVHAIDGTAQQLTVTIAGANDAVINHAPTGINLSGVTVTELAASDTLVADITANDADAGETFRFDLLNPDGRFKIVGSKILVDNGLHLDFEQARSHDITVQVTDKGGASFVKSFTINVGDVAQETAKGGAISDKFVGGTGNDKLWGGLGNDFLTGGRGKDTFVFDTKLDKRKNVDTITDFSSKDDAIYLDNAIFKKLGKKGSPTTPAKMDSKMFWAGTKAHDKDDRIIYDKKSGALYYDADGVGGASQIKFGQVKKGISVTYKDFFVI</sequence>
<organism evidence="3 4">
    <name type="scientific">Microvirga brassicacearum</name>
    <dbReference type="NCBI Taxonomy" id="2580413"/>
    <lineage>
        <taxon>Bacteria</taxon>
        <taxon>Pseudomonadati</taxon>
        <taxon>Pseudomonadota</taxon>
        <taxon>Alphaproteobacteria</taxon>
        <taxon>Hyphomicrobiales</taxon>
        <taxon>Methylobacteriaceae</taxon>
        <taxon>Microvirga</taxon>
    </lineage>
</organism>
<evidence type="ECO:0000313" key="4">
    <source>
        <dbReference type="Proteomes" id="UP000325684"/>
    </source>
</evidence>
<dbReference type="PRINTS" id="PR00313">
    <property type="entry name" value="CABNDNGRPT"/>
</dbReference>
<dbReference type="Pfam" id="PF14252">
    <property type="entry name" value="DUF4347"/>
    <property type="match status" value="1"/>
</dbReference>
<dbReference type="Gene3D" id="2.60.40.60">
    <property type="entry name" value="Cadherins"/>
    <property type="match status" value="1"/>
</dbReference>
<comment type="caution">
    <text evidence="3">The sequence shown here is derived from an EMBL/GenBank/DDBJ whole genome shotgun (WGS) entry which is preliminary data.</text>
</comment>
<dbReference type="RefSeq" id="WP_150947878.1">
    <property type="nucleotide sequence ID" value="NZ_VCMV01000044.1"/>
</dbReference>
<dbReference type="InterPro" id="IPR018511">
    <property type="entry name" value="Hemolysin-typ_Ca-bd_CS"/>
</dbReference>
<dbReference type="Proteomes" id="UP000325684">
    <property type="component" value="Unassembled WGS sequence"/>
</dbReference>
<feature type="domain" description="Cadherin" evidence="2">
    <location>
        <begin position="2202"/>
        <end position="2301"/>
    </location>
</feature>
<evidence type="ECO:0000313" key="3">
    <source>
        <dbReference type="EMBL" id="KAB0265077.1"/>
    </source>
</evidence>
<dbReference type="CDD" id="cd11304">
    <property type="entry name" value="Cadherin_repeat"/>
    <property type="match status" value="1"/>
</dbReference>
<dbReference type="EMBL" id="VCMV01000044">
    <property type="protein sequence ID" value="KAB0265077.1"/>
    <property type="molecule type" value="Genomic_DNA"/>
</dbReference>
<proteinExistence type="predicted"/>
<dbReference type="InterPro" id="IPR025592">
    <property type="entry name" value="DUF4347"/>
</dbReference>
<dbReference type="PANTHER" id="PTHR14139:SF2">
    <property type="entry name" value="CALSYNTENIN-1"/>
    <property type="match status" value="1"/>
</dbReference>
<dbReference type="SMART" id="SM00112">
    <property type="entry name" value="CA"/>
    <property type="match status" value="1"/>
</dbReference>
<dbReference type="Gene3D" id="2.60.40.10">
    <property type="entry name" value="Immunoglobulins"/>
    <property type="match status" value="14"/>
</dbReference>
<dbReference type="InterPro" id="IPR049826">
    <property type="entry name" value="Ig-like_ice"/>
</dbReference>
<dbReference type="GO" id="GO:0016020">
    <property type="term" value="C:membrane"/>
    <property type="evidence" value="ECO:0007669"/>
    <property type="project" value="InterPro"/>
</dbReference>
<evidence type="ECO:0000259" key="2">
    <source>
        <dbReference type="PROSITE" id="PS50268"/>
    </source>
</evidence>
<dbReference type="InterPro" id="IPR040853">
    <property type="entry name" value="RapA2_cadherin-like"/>
</dbReference>